<comment type="caution">
    <text evidence="4">The sequence shown here is derived from an EMBL/GenBank/DDBJ whole genome shotgun (WGS) entry which is preliminary data.</text>
</comment>
<name>H0E6H4_9ACTN</name>
<feature type="compositionally biased region" description="Low complexity" evidence="2">
    <location>
        <begin position="15"/>
        <end position="28"/>
    </location>
</feature>
<feature type="domain" description="Periplasmic binding protein" evidence="3">
    <location>
        <begin position="47"/>
        <end position="302"/>
    </location>
</feature>
<evidence type="ECO:0000313" key="5">
    <source>
        <dbReference type="Proteomes" id="UP000005143"/>
    </source>
</evidence>
<evidence type="ECO:0000313" key="4">
    <source>
        <dbReference type="EMBL" id="EHN10715.1"/>
    </source>
</evidence>
<dbReference type="Gene3D" id="3.40.50.2300">
    <property type="match status" value="2"/>
</dbReference>
<feature type="region of interest" description="Disordered" evidence="2">
    <location>
        <begin position="303"/>
        <end position="336"/>
    </location>
</feature>
<dbReference type="AlphaFoldDB" id="H0E6H4"/>
<organism evidence="4 5">
    <name type="scientific">Patulibacter medicamentivorans</name>
    <dbReference type="NCBI Taxonomy" id="1097667"/>
    <lineage>
        <taxon>Bacteria</taxon>
        <taxon>Bacillati</taxon>
        <taxon>Actinomycetota</taxon>
        <taxon>Thermoleophilia</taxon>
        <taxon>Solirubrobacterales</taxon>
        <taxon>Patulibacteraceae</taxon>
        <taxon>Patulibacter</taxon>
    </lineage>
</organism>
<reference evidence="4 5" key="1">
    <citation type="journal article" date="2013" name="Biodegradation">
        <title>Quantitative proteomic analysis of ibuprofen-degrading Patulibacter sp. strain I11.</title>
        <authorList>
            <person name="Almeida B."/>
            <person name="Kjeldal H."/>
            <person name="Lolas I."/>
            <person name="Knudsen A.D."/>
            <person name="Carvalho G."/>
            <person name="Nielsen K.L."/>
            <person name="Barreto Crespo M.T."/>
            <person name="Stensballe A."/>
            <person name="Nielsen J.L."/>
        </authorList>
    </citation>
    <scope>NUCLEOTIDE SEQUENCE [LARGE SCALE GENOMIC DNA]</scope>
    <source>
        <strain evidence="4 5">I11</strain>
    </source>
</reference>
<dbReference type="GO" id="GO:0030246">
    <property type="term" value="F:carbohydrate binding"/>
    <property type="evidence" value="ECO:0007669"/>
    <property type="project" value="TreeGrafter"/>
</dbReference>
<dbReference type="RefSeq" id="WP_007575364.1">
    <property type="nucleotide sequence ID" value="NZ_AGUD01000204.1"/>
</dbReference>
<sequence>MTAISACGGDGGSDTGASGATSATKGSAPAWCGTKDVKVSLSDGNGADTWRRITRKIAELEADKCPNVTGFVYTDGQGNTQKAISDIQGLVAQGVNAMVVFPDAGKALLPAMRSAVKAGATVVPYRSPPGGKAGVDYTDYVGTDSDQYGILWGEWLVKLLPKGGNVLYLGGPAGVQQSLDRLGGLKSVLDKHPGIKLIGQQPFNVTNWDPAKTQQVVTAALAKFPKIDAIAADYGAAMDSALPVFKQAGRKIPPIATEDSNQLACDWKKLSKTNPDFALYTNSSQNWMVRTAIQAAIAKAAGGTPPASLNVKNATAEDSVSGKPKPPQCDPSLPGDAILSSGLDKANLTAVFK</sequence>
<dbReference type="Pfam" id="PF13407">
    <property type="entry name" value="Peripla_BP_4"/>
    <property type="match status" value="1"/>
</dbReference>
<protein>
    <submittedName>
        <fullName evidence="4">Ribose ABC transporter substrate-binding protein</fullName>
    </submittedName>
</protein>
<comment type="subcellular location">
    <subcellularLocation>
        <location evidence="1">Cell envelope</location>
    </subcellularLocation>
</comment>
<evidence type="ECO:0000256" key="1">
    <source>
        <dbReference type="ARBA" id="ARBA00004196"/>
    </source>
</evidence>
<dbReference type="SUPFAM" id="SSF53822">
    <property type="entry name" value="Periplasmic binding protein-like I"/>
    <property type="match status" value="1"/>
</dbReference>
<dbReference type="Proteomes" id="UP000005143">
    <property type="component" value="Unassembled WGS sequence"/>
</dbReference>
<dbReference type="EMBL" id="AGUD01000204">
    <property type="protein sequence ID" value="EHN10715.1"/>
    <property type="molecule type" value="Genomic_DNA"/>
</dbReference>
<dbReference type="GO" id="GO:0030288">
    <property type="term" value="C:outer membrane-bounded periplasmic space"/>
    <property type="evidence" value="ECO:0007669"/>
    <property type="project" value="TreeGrafter"/>
</dbReference>
<proteinExistence type="predicted"/>
<keyword evidence="5" id="KW-1185">Reference proteome</keyword>
<evidence type="ECO:0000256" key="2">
    <source>
        <dbReference type="SAM" id="MobiDB-lite"/>
    </source>
</evidence>
<feature type="region of interest" description="Disordered" evidence="2">
    <location>
        <begin position="1"/>
        <end position="29"/>
    </location>
</feature>
<dbReference type="PANTHER" id="PTHR30036">
    <property type="entry name" value="D-XYLOSE-BINDING PERIPLASMIC PROTEIN"/>
    <property type="match status" value="1"/>
</dbReference>
<evidence type="ECO:0000259" key="3">
    <source>
        <dbReference type="Pfam" id="PF13407"/>
    </source>
</evidence>
<dbReference type="InterPro" id="IPR025997">
    <property type="entry name" value="SBP_2_dom"/>
</dbReference>
<dbReference type="InterPro" id="IPR028082">
    <property type="entry name" value="Peripla_BP_I"/>
</dbReference>
<gene>
    <name evidence="4" type="ORF">PAI11_24240</name>
</gene>
<dbReference type="InterPro" id="IPR050555">
    <property type="entry name" value="Bact_Solute-Bind_Prot2"/>
</dbReference>
<accession>H0E6H4</accession>